<dbReference type="GO" id="GO:0019700">
    <property type="term" value="P:organic phosphonate catabolic process"/>
    <property type="evidence" value="ECO:0007669"/>
    <property type="project" value="UniProtKB-UniRule"/>
</dbReference>
<keyword evidence="1 2" id="KW-0456">Lyase</keyword>
<keyword evidence="3" id="KW-1185">Reference proteome</keyword>
<dbReference type="RefSeq" id="WP_092852644.1">
    <property type="nucleotide sequence ID" value="NZ_FMAH01000027.1"/>
</dbReference>
<keyword evidence="1" id="KW-0004">4Fe-4S</keyword>
<dbReference type="SFLD" id="SFLDF00379">
    <property type="entry name" value="Phosphonate_metabolism_(PhnJ)"/>
    <property type="match status" value="1"/>
</dbReference>
<dbReference type="InterPro" id="IPR010306">
    <property type="entry name" value="PhnJ"/>
</dbReference>
<comment type="similarity">
    <text evidence="1">Belongs to the PhnJ family.</text>
</comment>
<keyword evidence="1" id="KW-0479">Metal-binding</keyword>
<protein>
    <recommendedName>
        <fullName evidence="1">Alpha-D-ribose 1-methylphosphonate 5-phosphate C-P lyase</fullName>
        <shortName evidence="1">PRPn C-P lyase</shortName>
        <ecNumber evidence="1">4.7.1.1</ecNumber>
    </recommendedName>
</protein>
<dbReference type="STRING" id="411945.GA0061102_102741"/>
<reference evidence="3" key="1">
    <citation type="submission" date="2016-08" db="EMBL/GenBank/DDBJ databases">
        <authorList>
            <person name="Varghese N."/>
            <person name="Submissions Spin"/>
        </authorList>
    </citation>
    <scope>NUCLEOTIDE SEQUENCE [LARGE SCALE GENOMIC DNA]</scope>
    <source>
        <strain evidence="3">HAMBI 2971</strain>
    </source>
</reference>
<dbReference type="AlphaFoldDB" id="A0A1C3WDM1"/>
<dbReference type="Proteomes" id="UP000199435">
    <property type="component" value="Unassembled WGS sequence"/>
</dbReference>
<dbReference type="EC" id="4.7.1.1" evidence="1"/>
<comment type="function">
    <text evidence="1">Catalyzes the breakage of the C-P bond in alpha-D-ribose 1-methylphosphonate 5-phosphate (PRPn) forming alpha-D-ribose.</text>
</comment>
<dbReference type="SFLD" id="SFLDG01115">
    <property type="entry name" value="Phosphonate_metabolism_(PhnJ)"/>
    <property type="match status" value="1"/>
</dbReference>
<evidence type="ECO:0000256" key="1">
    <source>
        <dbReference type="PIRNR" id="PIRNR011468"/>
    </source>
</evidence>
<organism evidence="2 3">
    <name type="scientific">Rhizobium miluonense</name>
    <dbReference type="NCBI Taxonomy" id="411945"/>
    <lineage>
        <taxon>Bacteria</taxon>
        <taxon>Pseudomonadati</taxon>
        <taxon>Pseudomonadota</taxon>
        <taxon>Alphaproteobacteria</taxon>
        <taxon>Hyphomicrobiales</taxon>
        <taxon>Rhizobiaceae</taxon>
        <taxon>Rhizobium/Agrobacterium group</taxon>
        <taxon>Rhizobium</taxon>
    </lineage>
</organism>
<name>A0A1C3WDM1_9HYPH</name>
<dbReference type="EMBL" id="FMAH01000027">
    <property type="protein sequence ID" value="SCB37995.1"/>
    <property type="molecule type" value="Genomic_DNA"/>
</dbReference>
<dbReference type="SFLD" id="SFLDS00033">
    <property type="entry name" value="Radical_SAM_Phosphonate_Metabo"/>
    <property type="match status" value="1"/>
</dbReference>
<dbReference type="OrthoDB" id="9803851at2"/>
<dbReference type="Pfam" id="PF06007">
    <property type="entry name" value="PhnJ"/>
    <property type="match status" value="1"/>
</dbReference>
<keyword evidence="1" id="KW-0408">Iron</keyword>
<sequence>MIPEQDDDFSDDYNFGYLDEKSKRAIRRALVKAVAIPGHQVPFSSKEMPLPPGWGTGGIQVTASLIGREDRLKVIDQGADDATNATSIRNFFTRVAGIETTTEAKTATIVQTRHRIPETVLSDEQILVVQVPTPDPLRRINPRVNETRTMHAFGDYGRLYVVLYEDLARHGQVSTSFDYPIQVNGRYVSSPSPVPKFDNPKFHQNPALVLFGAGRERRVYAIPPYTDVRSLDFIDRPFTVQKWNATCVLCGSDHSYLDELVTGDDGQVQFICSDTDYCETRQAEASGDAQ</sequence>
<evidence type="ECO:0000313" key="3">
    <source>
        <dbReference type="Proteomes" id="UP000199435"/>
    </source>
</evidence>
<dbReference type="GO" id="GO:0098848">
    <property type="term" value="F:alpha-D-ribose 1-methylphosphonate 5-phosphate C-P-lyase activity"/>
    <property type="evidence" value="ECO:0007669"/>
    <property type="project" value="UniProtKB-UniRule"/>
</dbReference>
<dbReference type="GO" id="GO:0046872">
    <property type="term" value="F:metal ion binding"/>
    <property type="evidence" value="ECO:0007669"/>
    <property type="project" value="UniProtKB-UniRule"/>
</dbReference>
<evidence type="ECO:0000313" key="2">
    <source>
        <dbReference type="EMBL" id="SCB37995.1"/>
    </source>
</evidence>
<dbReference type="GO" id="GO:0051539">
    <property type="term" value="F:4 iron, 4 sulfur cluster binding"/>
    <property type="evidence" value="ECO:0007669"/>
    <property type="project" value="UniProtKB-UniRule"/>
</dbReference>
<keyword evidence="1" id="KW-0949">S-adenosyl-L-methionine</keyword>
<keyword evidence="1" id="KW-0411">Iron-sulfur</keyword>
<proteinExistence type="inferred from homology"/>
<dbReference type="PIRSF" id="PIRSF011468">
    <property type="entry name" value="PhnJ"/>
    <property type="match status" value="1"/>
</dbReference>
<accession>A0A1C3WDM1</accession>
<gene>
    <name evidence="2" type="ORF">GA0061102_102741</name>
</gene>
<comment type="catalytic activity">
    <reaction evidence="1">
        <text>alpha-D-ribose 1-methylphosphonate 5-phosphate + AH2 + S-adenosyl-L-methionine = alpha-D-ribose 1,2-cyclic phosphate 5-phosphate + methane + 5'-deoxyadenosine + L-methionine + A + H(+)</text>
        <dbReference type="Rhea" id="RHEA:34707"/>
        <dbReference type="ChEBI" id="CHEBI:13193"/>
        <dbReference type="ChEBI" id="CHEBI:15378"/>
        <dbReference type="ChEBI" id="CHEBI:16183"/>
        <dbReference type="ChEBI" id="CHEBI:17319"/>
        <dbReference type="ChEBI" id="CHEBI:17499"/>
        <dbReference type="ChEBI" id="CHEBI:57844"/>
        <dbReference type="ChEBI" id="CHEBI:59789"/>
        <dbReference type="ChEBI" id="CHEBI:68686"/>
        <dbReference type="ChEBI" id="CHEBI:68687"/>
        <dbReference type="EC" id="4.7.1.1"/>
    </reaction>
</comment>